<proteinExistence type="inferred from homology"/>
<feature type="domain" description="CCHC-type" evidence="14">
    <location>
        <begin position="951"/>
        <end position="968"/>
    </location>
</feature>
<evidence type="ECO:0000256" key="5">
    <source>
        <dbReference type="ARBA" id="ARBA00022737"/>
    </source>
</evidence>
<dbReference type="InterPro" id="IPR010666">
    <property type="entry name" value="Znf_GRF"/>
</dbReference>
<evidence type="ECO:0000313" key="19">
    <source>
        <dbReference type="RefSeq" id="XP_017774613.1"/>
    </source>
</evidence>
<dbReference type="PRINTS" id="PR00417">
    <property type="entry name" value="PRTPISMRASEI"/>
</dbReference>
<dbReference type="Gene3D" id="1.10.460.10">
    <property type="entry name" value="Topoisomerase I, domain 2"/>
    <property type="match status" value="1"/>
</dbReference>
<dbReference type="GeneID" id="108561261"/>
<feature type="domain" description="GRF-type" evidence="16">
    <location>
        <begin position="870"/>
        <end position="912"/>
    </location>
</feature>
<dbReference type="CDD" id="cd03362">
    <property type="entry name" value="TOPRIM_TopoIA_TopoIII"/>
    <property type="match status" value="1"/>
</dbReference>
<evidence type="ECO:0000256" key="8">
    <source>
        <dbReference type="ARBA" id="ARBA00023029"/>
    </source>
</evidence>
<dbReference type="Gene3D" id="1.10.290.10">
    <property type="entry name" value="Topoisomerase I, domain 4"/>
    <property type="match status" value="1"/>
</dbReference>
<gene>
    <name evidence="19" type="primary">LOC108561261</name>
</gene>
<dbReference type="InterPro" id="IPR023405">
    <property type="entry name" value="Topo_IA_core_domain"/>
</dbReference>
<dbReference type="PANTHER" id="PTHR11390:SF21">
    <property type="entry name" value="DNA TOPOISOMERASE 3-ALPHA"/>
    <property type="match status" value="1"/>
</dbReference>
<dbReference type="Pfam" id="PF01751">
    <property type="entry name" value="Toprim"/>
    <property type="match status" value="1"/>
</dbReference>
<keyword evidence="6 11" id="KW-0863">Zinc-finger</keyword>
<dbReference type="PROSITE" id="PS50158">
    <property type="entry name" value="ZF_CCHC"/>
    <property type="match status" value="1"/>
</dbReference>
<evidence type="ECO:0000259" key="17">
    <source>
        <dbReference type="PROSITE" id="PS52039"/>
    </source>
</evidence>
<dbReference type="Pfam" id="PF01131">
    <property type="entry name" value="Topoisom_bac"/>
    <property type="match status" value="1"/>
</dbReference>
<dbReference type="InterPro" id="IPR013498">
    <property type="entry name" value="Topo_IA_Znf"/>
</dbReference>
<dbReference type="InterPro" id="IPR013497">
    <property type="entry name" value="Topo_IA_cen"/>
</dbReference>
<dbReference type="SMART" id="SM00437">
    <property type="entry name" value="TOP1Ac"/>
    <property type="match status" value="1"/>
</dbReference>
<keyword evidence="5" id="KW-0677">Repeat</keyword>
<dbReference type="Gene3D" id="3.40.50.140">
    <property type="match status" value="1"/>
</dbReference>
<keyword evidence="10 12" id="KW-0413">Isomerase</keyword>
<keyword evidence="9 12" id="KW-0238">DNA-binding</keyword>
<evidence type="ECO:0000256" key="3">
    <source>
        <dbReference type="ARBA" id="ARBA00012891"/>
    </source>
</evidence>
<dbReference type="InterPro" id="IPR013826">
    <property type="entry name" value="Topo_IA_cen_sub3"/>
</dbReference>
<evidence type="ECO:0000256" key="6">
    <source>
        <dbReference type="ARBA" id="ARBA00022771"/>
    </source>
</evidence>
<dbReference type="PROSITE" id="PS52039">
    <property type="entry name" value="TOPO_IA_2"/>
    <property type="match status" value="1"/>
</dbReference>
<evidence type="ECO:0000256" key="2">
    <source>
        <dbReference type="ARBA" id="ARBA00009446"/>
    </source>
</evidence>
<evidence type="ECO:0000256" key="10">
    <source>
        <dbReference type="ARBA" id="ARBA00023235"/>
    </source>
</evidence>
<organism evidence="18 19">
    <name type="scientific">Nicrophorus vespilloides</name>
    <name type="common">Boreal carrion beetle</name>
    <dbReference type="NCBI Taxonomy" id="110193"/>
    <lineage>
        <taxon>Eukaryota</taxon>
        <taxon>Metazoa</taxon>
        <taxon>Ecdysozoa</taxon>
        <taxon>Arthropoda</taxon>
        <taxon>Hexapoda</taxon>
        <taxon>Insecta</taxon>
        <taxon>Pterygota</taxon>
        <taxon>Neoptera</taxon>
        <taxon>Endopterygota</taxon>
        <taxon>Coleoptera</taxon>
        <taxon>Polyphaga</taxon>
        <taxon>Staphyliniformia</taxon>
        <taxon>Silphidae</taxon>
        <taxon>Nicrophorinae</taxon>
        <taxon>Nicrophorus</taxon>
    </lineage>
</organism>
<dbReference type="InterPro" id="IPR003601">
    <property type="entry name" value="Topo_IA_2"/>
</dbReference>
<dbReference type="InterPro" id="IPR034144">
    <property type="entry name" value="TOPRIM_TopoIII"/>
</dbReference>
<evidence type="ECO:0000256" key="1">
    <source>
        <dbReference type="ARBA" id="ARBA00000213"/>
    </source>
</evidence>
<keyword evidence="4" id="KW-0479">Metal-binding</keyword>
<dbReference type="RefSeq" id="XP_017774613.1">
    <property type="nucleotide sequence ID" value="XM_017919124.1"/>
</dbReference>
<dbReference type="EC" id="5.6.2.1" evidence="3 12"/>
<dbReference type="Pfam" id="PF06839">
    <property type="entry name" value="Zn_ribbon_GRF"/>
    <property type="match status" value="2"/>
</dbReference>
<dbReference type="InterPro" id="IPR023406">
    <property type="entry name" value="Topo_IA_AS"/>
</dbReference>
<comment type="function">
    <text evidence="12">Introduces a single-strand break via transesterification at a target site in duplex DNA. Releases the supercoiling and torsional tension of DNA introduced during the DNA replication and transcription by transiently cleaving and rejoining one strand of the DNA duplex. The scissile phosphodiester is attacked by the catalytic tyrosine of the enzyme, resulting in the formation of a DNA-(5'-phosphotyrosyl)-enzyme intermediate and the expulsion of a 3'-OH DNA strand.</text>
</comment>
<evidence type="ECO:0000313" key="18">
    <source>
        <dbReference type="Proteomes" id="UP000695000"/>
    </source>
</evidence>
<dbReference type="InterPro" id="IPR001878">
    <property type="entry name" value="Znf_CCHC"/>
</dbReference>
<feature type="compositionally biased region" description="Polar residues" evidence="13">
    <location>
        <begin position="739"/>
        <end position="783"/>
    </location>
</feature>
<dbReference type="InterPro" id="IPR000380">
    <property type="entry name" value="Topo_IA"/>
</dbReference>
<dbReference type="InterPro" id="IPR013825">
    <property type="entry name" value="Topo_IA_cen_sub2"/>
</dbReference>
<sequence length="969" mass="109808">MRLISYVCKQFSPEVMKYLCVAEKNDAAKNIAKFLSKGTSNRREGLSKFNKIYEFDCQVRGQQSRMVMTSVSGHLLNYEFSSQYRSWNSCNPVLLLDAPVNKFCPENNIKIKKTLEREIRGCNGLIIWTDCDREGENIGMEVVNVCTEVKRNIVVYRAKFSEITGPSVFRALNNLEEPNKNVSDAVNVRQEIDLRTGAAFTRFQTLRYKNVFPNILSDKLVSYGSCQFPTLGFIVDRYLLVQNFIPENFWKIKMNHKVGDLSTDFNWVRERLFSKEAVMMFLDICKDNPVANVENVENKPKNKWRPLPLDTIEMEKNISRKLKITAKETMKVAEKLYTQGFISYPRTETNIFPKELNLRELVEQQTNDNNWGPFANRILEEYGGPNPRQGKKSDQAHPPIHPTKYAENLQGKEKQVYEFIVRHFLACVSQDAVGHETVVHTDVSSEKFTARGLIIIKRNYLDVYIYEKWNAKEINDYKIGDTFTPTVLEMVEGQTSAPNYMTESELIAIMEKNGIGTDATHAEHIETIKSRDYVTLRDNNYFIPTNLGLGLVEGYNQLEMEISLSKPVLRANFEKDLQLICNGVKRPDEVLNDQITKYKEVYQQVMLKVGLIDRTLAQHLNDTPHEYQEPQFQTNTYRSLMKCPRCGSDINLRDMKNGRGKFIGCSGYPGCKYVIWLTFGYSEIEVLDESCNICGPDVKKLKIKFDQNPFLGEPNPNVLCIGGCDPAVLTALNISLTDNSGANNHSRTEAPSSRPAQNNTSFNNARPNQSVGIPNVRPNQSIIPNPPRPTRVVPPRNLPSSDDTIVCNCNEPAVLLTCQNNGPNNGRQFYKCYCNDPSRKCNFFLWAPEEGHGPEPRASAASAEEEEIKCKCAMMAVTKTVQKEGPNKGKQFYTCPKPMGSSCNFFKWVDEDNAAGGSTSYRGRARGRGRGRGGGANHGNRTLSNQPRAPRKCGICGQEGHTRTRCPNK</sequence>
<dbReference type="Gene3D" id="2.70.20.10">
    <property type="entry name" value="Topoisomerase I, domain 3"/>
    <property type="match status" value="1"/>
</dbReference>
<evidence type="ECO:0000256" key="4">
    <source>
        <dbReference type="ARBA" id="ARBA00022723"/>
    </source>
</evidence>
<feature type="domain" description="Toprim" evidence="15">
    <location>
        <begin position="17"/>
        <end position="161"/>
    </location>
</feature>
<accession>A0ABM1MJ63</accession>
<dbReference type="InterPro" id="IPR006171">
    <property type="entry name" value="TOPRIM_dom"/>
</dbReference>
<dbReference type="InterPro" id="IPR003602">
    <property type="entry name" value="Topo_IA_DNA-bd_dom"/>
</dbReference>
<evidence type="ECO:0000256" key="9">
    <source>
        <dbReference type="ARBA" id="ARBA00023125"/>
    </source>
</evidence>
<keyword evidence="7" id="KW-0862">Zinc</keyword>
<dbReference type="Gene3D" id="3.30.65.10">
    <property type="entry name" value="Bacterial Topoisomerase I, domain 1"/>
    <property type="match status" value="1"/>
</dbReference>
<dbReference type="SMART" id="SM00493">
    <property type="entry name" value="TOPRIM"/>
    <property type="match status" value="1"/>
</dbReference>
<evidence type="ECO:0000256" key="11">
    <source>
        <dbReference type="PROSITE-ProRule" id="PRU00047"/>
    </source>
</evidence>
<dbReference type="SUPFAM" id="SSF57783">
    <property type="entry name" value="Zinc beta-ribbon"/>
    <property type="match status" value="1"/>
</dbReference>
<comment type="similarity">
    <text evidence="2 12">Belongs to the type IA topoisomerase family.</text>
</comment>
<dbReference type="PROSITE" id="PS00396">
    <property type="entry name" value="TOPO_IA_1"/>
    <property type="match status" value="1"/>
</dbReference>
<dbReference type="SUPFAM" id="SSF56712">
    <property type="entry name" value="Prokaryotic type I DNA topoisomerase"/>
    <property type="match status" value="1"/>
</dbReference>
<dbReference type="Proteomes" id="UP000695000">
    <property type="component" value="Unplaced"/>
</dbReference>
<reference evidence="19" key="1">
    <citation type="submission" date="2025-08" db="UniProtKB">
        <authorList>
            <consortium name="RefSeq"/>
        </authorList>
    </citation>
    <scope>IDENTIFICATION</scope>
    <source>
        <tissue evidence="19">Whole Larva</tissue>
    </source>
</reference>
<evidence type="ECO:0000256" key="7">
    <source>
        <dbReference type="ARBA" id="ARBA00022833"/>
    </source>
</evidence>
<evidence type="ECO:0000259" key="16">
    <source>
        <dbReference type="PROSITE" id="PS51999"/>
    </source>
</evidence>
<dbReference type="CDD" id="cd00186">
    <property type="entry name" value="TOP1Ac"/>
    <property type="match status" value="1"/>
</dbReference>
<dbReference type="SMART" id="SM00436">
    <property type="entry name" value="TOP1Bc"/>
    <property type="match status" value="1"/>
</dbReference>
<dbReference type="Pfam" id="PF01396">
    <property type="entry name" value="Zn_ribbon_Top1"/>
    <property type="match status" value="1"/>
</dbReference>
<feature type="region of interest" description="Disordered" evidence="13">
    <location>
        <begin position="739"/>
        <end position="792"/>
    </location>
</feature>
<evidence type="ECO:0000259" key="15">
    <source>
        <dbReference type="PROSITE" id="PS50880"/>
    </source>
</evidence>
<keyword evidence="18" id="KW-1185">Reference proteome</keyword>
<dbReference type="PANTHER" id="PTHR11390">
    <property type="entry name" value="PROKARYOTIC DNA TOPOISOMERASE"/>
    <property type="match status" value="1"/>
</dbReference>
<dbReference type="PROSITE" id="PS51999">
    <property type="entry name" value="ZF_GRF"/>
    <property type="match status" value="2"/>
</dbReference>
<evidence type="ECO:0000259" key="14">
    <source>
        <dbReference type="PROSITE" id="PS50158"/>
    </source>
</evidence>
<keyword evidence="8 12" id="KW-0799">Topoisomerase</keyword>
<dbReference type="PROSITE" id="PS50880">
    <property type="entry name" value="TOPRIM"/>
    <property type="match status" value="1"/>
</dbReference>
<name>A0ABM1MJ63_NICVS</name>
<evidence type="ECO:0000256" key="12">
    <source>
        <dbReference type="RuleBase" id="RU362092"/>
    </source>
</evidence>
<feature type="region of interest" description="Disordered" evidence="13">
    <location>
        <begin position="916"/>
        <end position="969"/>
    </location>
</feature>
<feature type="domain" description="GRF-type" evidence="16">
    <location>
        <begin position="807"/>
        <end position="850"/>
    </location>
</feature>
<evidence type="ECO:0000256" key="13">
    <source>
        <dbReference type="SAM" id="MobiDB-lite"/>
    </source>
</evidence>
<comment type="catalytic activity">
    <reaction evidence="1 12">
        <text>ATP-independent breakage of single-stranded DNA, followed by passage and rejoining.</text>
        <dbReference type="EC" id="5.6.2.1"/>
    </reaction>
</comment>
<feature type="domain" description="Topo IA-type catalytic" evidence="17">
    <location>
        <begin position="179"/>
        <end position="602"/>
    </location>
</feature>
<dbReference type="InterPro" id="IPR013824">
    <property type="entry name" value="Topo_IA_cen_sub1"/>
</dbReference>
<protein>
    <recommendedName>
        <fullName evidence="3 12">DNA topoisomerase</fullName>
        <ecNumber evidence="3 12">5.6.2.1</ecNumber>
    </recommendedName>
</protein>